<dbReference type="FunCoup" id="A0A2V0NKR0">
    <property type="interactions" value="1637"/>
</dbReference>
<dbReference type="GO" id="GO:0000398">
    <property type="term" value="P:mRNA splicing, via spliceosome"/>
    <property type="evidence" value="ECO:0007669"/>
    <property type="project" value="TreeGrafter"/>
</dbReference>
<dbReference type="STRING" id="307507.A0A2V0NKR0"/>
<dbReference type="InterPro" id="IPR010756">
    <property type="entry name" value="Tls1-like"/>
</dbReference>
<evidence type="ECO:0000313" key="6">
    <source>
        <dbReference type="Proteomes" id="UP000247498"/>
    </source>
</evidence>
<evidence type="ECO:0000256" key="2">
    <source>
        <dbReference type="ARBA" id="ARBA00007643"/>
    </source>
</evidence>
<sequence>MSKQRNIRKKRTLEEEEEGAGAAGAAEEVEKAALEDLKLLQRQRKRAAGIHSSALAASRAGEDDQDEADNELMEAYVKAQGGASAVLTEEQHMERFVEQEVAKRLGKQVDELARAPSAAEREEQALYEVPAELKAVLKQEVSIPGLNTAITEVEVSREARLRRIEETEAVKRRLLDRDAWEAEPNPADAAPARTARAAFVPRFGRQQPKKDTITELDPEEARRRLYISERTDPSKLKGLKGGLGR</sequence>
<organism evidence="5 6">
    <name type="scientific">Raphidocelis subcapitata</name>
    <dbReference type="NCBI Taxonomy" id="307507"/>
    <lineage>
        <taxon>Eukaryota</taxon>
        <taxon>Viridiplantae</taxon>
        <taxon>Chlorophyta</taxon>
        <taxon>core chlorophytes</taxon>
        <taxon>Chlorophyceae</taxon>
        <taxon>CS clade</taxon>
        <taxon>Sphaeropleales</taxon>
        <taxon>Selenastraceae</taxon>
        <taxon>Raphidocelis</taxon>
    </lineage>
</organism>
<feature type="compositionally biased region" description="Basic residues" evidence="4">
    <location>
        <begin position="1"/>
        <end position="11"/>
    </location>
</feature>
<protein>
    <submittedName>
        <fullName evidence="5">Uncharacterized protein</fullName>
    </submittedName>
</protein>
<feature type="region of interest" description="Disordered" evidence="4">
    <location>
        <begin position="49"/>
        <end position="70"/>
    </location>
</feature>
<dbReference type="Proteomes" id="UP000247498">
    <property type="component" value="Unassembled WGS sequence"/>
</dbReference>
<reference evidence="5 6" key="1">
    <citation type="journal article" date="2018" name="Sci. Rep.">
        <title>Raphidocelis subcapitata (=Pseudokirchneriella subcapitata) provides an insight into genome evolution and environmental adaptations in the Sphaeropleales.</title>
        <authorList>
            <person name="Suzuki S."/>
            <person name="Yamaguchi H."/>
            <person name="Nakajima N."/>
            <person name="Kawachi M."/>
        </authorList>
    </citation>
    <scope>NUCLEOTIDE SEQUENCE [LARGE SCALE GENOMIC DNA]</scope>
    <source>
        <strain evidence="5 6">NIES-35</strain>
    </source>
</reference>
<evidence type="ECO:0000256" key="1">
    <source>
        <dbReference type="ARBA" id="ARBA00004123"/>
    </source>
</evidence>
<feature type="region of interest" description="Disordered" evidence="4">
    <location>
        <begin position="1"/>
        <end position="28"/>
    </location>
</feature>
<comment type="subcellular location">
    <subcellularLocation>
        <location evidence="1">Nucleus</location>
    </subcellularLocation>
</comment>
<name>A0A2V0NKR0_9CHLO</name>
<proteinExistence type="inferred from homology"/>
<evidence type="ECO:0000256" key="4">
    <source>
        <dbReference type="SAM" id="MobiDB-lite"/>
    </source>
</evidence>
<comment type="similarity">
    <text evidence="2">Belongs to the TLS1 family.</text>
</comment>
<keyword evidence="6" id="KW-1185">Reference proteome</keyword>
<keyword evidence="3" id="KW-0539">Nucleus</keyword>
<evidence type="ECO:0000313" key="5">
    <source>
        <dbReference type="EMBL" id="GBF87931.1"/>
    </source>
</evidence>
<accession>A0A2V0NKR0</accession>
<dbReference type="PANTHER" id="PTHR13486:SF2">
    <property type="entry name" value="SPLICING FACTOR C9ORF78"/>
    <property type="match status" value="1"/>
</dbReference>
<dbReference type="GO" id="GO:0005681">
    <property type="term" value="C:spliceosomal complex"/>
    <property type="evidence" value="ECO:0007669"/>
    <property type="project" value="TreeGrafter"/>
</dbReference>
<dbReference type="Pfam" id="PF07052">
    <property type="entry name" value="Hep_59"/>
    <property type="match status" value="1"/>
</dbReference>
<comment type="caution">
    <text evidence="5">The sequence shown here is derived from an EMBL/GenBank/DDBJ whole genome shotgun (WGS) entry which is preliminary data.</text>
</comment>
<dbReference type="AlphaFoldDB" id="A0A2V0NKR0"/>
<dbReference type="PANTHER" id="PTHR13486">
    <property type="entry name" value="TELOMERE LENGTH AND SILENCING PROTEIN 1 TLS1 FAMILY MEMBER"/>
    <property type="match status" value="1"/>
</dbReference>
<dbReference type="EMBL" id="BDRX01000003">
    <property type="protein sequence ID" value="GBF87931.1"/>
    <property type="molecule type" value="Genomic_DNA"/>
</dbReference>
<dbReference type="InParanoid" id="A0A2V0NKR0"/>
<gene>
    <name evidence="5" type="ORF">Rsub_00643</name>
</gene>
<dbReference type="OrthoDB" id="5627at2759"/>
<evidence type="ECO:0000256" key="3">
    <source>
        <dbReference type="ARBA" id="ARBA00023242"/>
    </source>
</evidence>